<name>A0A0R3WBV9_TAEAS</name>
<evidence type="ECO:0000256" key="2">
    <source>
        <dbReference type="SAM" id="SignalP"/>
    </source>
</evidence>
<keyword evidence="1" id="KW-0812">Transmembrane</keyword>
<dbReference type="WBParaSite" id="TASK_0000814801-mRNA-1">
    <property type="protein sequence ID" value="TASK_0000814801-mRNA-1"/>
    <property type="gene ID" value="TASK_0000814801"/>
</dbReference>
<sequence length="135" mass="14970">MDRRLMYVSFALAAALLYFVAIGHGGWECNGGIFSPNCLRRPYIRMIGALYLTASLIILTTGILLVLLIIFNYSWGPIAACVLIGMSIFLSMVGIIYHTDVNLIWSPVIVTVAMTLSVALLSNLIFDLIEKYYKS</sequence>
<feature type="transmembrane region" description="Helical" evidence="1">
    <location>
        <begin position="49"/>
        <end position="71"/>
    </location>
</feature>
<gene>
    <name evidence="3" type="ORF">TASK_LOCUS8149</name>
</gene>
<accession>A0A0R3WBV9</accession>
<protein>
    <submittedName>
        <fullName evidence="5">Expressed conserved protein</fullName>
    </submittedName>
</protein>
<feature type="transmembrane region" description="Helical" evidence="1">
    <location>
        <begin position="103"/>
        <end position="126"/>
    </location>
</feature>
<organism evidence="5">
    <name type="scientific">Taenia asiatica</name>
    <name type="common">Asian tapeworm</name>
    <dbReference type="NCBI Taxonomy" id="60517"/>
    <lineage>
        <taxon>Eukaryota</taxon>
        <taxon>Metazoa</taxon>
        <taxon>Spiralia</taxon>
        <taxon>Lophotrochozoa</taxon>
        <taxon>Platyhelminthes</taxon>
        <taxon>Cestoda</taxon>
        <taxon>Eucestoda</taxon>
        <taxon>Cyclophyllidea</taxon>
        <taxon>Taeniidae</taxon>
        <taxon>Taenia</taxon>
    </lineage>
</organism>
<reference evidence="3 4" key="2">
    <citation type="submission" date="2018-11" db="EMBL/GenBank/DDBJ databases">
        <authorList>
            <consortium name="Pathogen Informatics"/>
        </authorList>
    </citation>
    <scope>NUCLEOTIDE SEQUENCE [LARGE SCALE GENOMIC DNA]</scope>
</reference>
<evidence type="ECO:0000313" key="5">
    <source>
        <dbReference type="WBParaSite" id="TASK_0000814801-mRNA-1"/>
    </source>
</evidence>
<evidence type="ECO:0000313" key="4">
    <source>
        <dbReference type="Proteomes" id="UP000282613"/>
    </source>
</evidence>
<evidence type="ECO:0000313" key="3">
    <source>
        <dbReference type="EMBL" id="VDK39651.1"/>
    </source>
</evidence>
<keyword evidence="1" id="KW-0472">Membrane</keyword>
<feature type="signal peptide" evidence="2">
    <location>
        <begin position="1"/>
        <end position="25"/>
    </location>
</feature>
<keyword evidence="1" id="KW-1133">Transmembrane helix</keyword>
<evidence type="ECO:0000256" key="1">
    <source>
        <dbReference type="SAM" id="Phobius"/>
    </source>
</evidence>
<dbReference type="Proteomes" id="UP000282613">
    <property type="component" value="Unassembled WGS sequence"/>
</dbReference>
<dbReference type="EMBL" id="UYRS01018738">
    <property type="protein sequence ID" value="VDK39651.1"/>
    <property type="molecule type" value="Genomic_DNA"/>
</dbReference>
<proteinExistence type="predicted"/>
<feature type="chain" id="PRO_5043132807" evidence="2">
    <location>
        <begin position="26"/>
        <end position="135"/>
    </location>
</feature>
<feature type="transmembrane region" description="Helical" evidence="1">
    <location>
        <begin position="78"/>
        <end position="97"/>
    </location>
</feature>
<keyword evidence="2" id="KW-0732">Signal</keyword>
<dbReference type="AlphaFoldDB" id="A0A0R3WBV9"/>
<keyword evidence="4" id="KW-1185">Reference proteome</keyword>
<reference evidence="5" key="1">
    <citation type="submission" date="2017-02" db="UniProtKB">
        <authorList>
            <consortium name="WormBaseParasite"/>
        </authorList>
    </citation>
    <scope>IDENTIFICATION</scope>
</reference>